<evidence type="ECO:0000313" key="3">
    <source>
        <dbReference type="Proteomes" id="UP000177506"/>
    </source>
</evidence>
<comment type="caution">
    <text evidence="2">The sequence shown here is derived from an EMBL/GenBank/DDBJ whole genome shotgun (WGS) entry which is preliminary data.</text>
</comment>
<dbReference type="AlphaFoldDB" id="A0A1G1TN44"/>
<keyword evidence="3" id="KW-1185">Reference proteome</keyword>
<dbReference type="PANTHER" id="PTHR35580">
    <property type="entry name" value="CELL SURFACE GLYCOPROTEIN (S-LAYER PROTEIN)-LIKE PROTEIN"/>
    <property type="match status" value="1"/>
</dbReference>
<feature type="region of interest" description="Disordered" evidence="1">
    <location>
        <begin position="429"/>
        <end position="491"/>
    </location>
</feature>
<dbReference type="EMBL" id="MDZA01000001">
    <property type="protein sequence ID" value="OGX92294.1"/>
    <property type="molecule type" value="Genomic_DNA"/>
</dbReference>
<reference evidence="2 3" key="1">
    <citation type="submission" date="2016-08" db="EMBL/GenBank/DDBJ databases">
        <title>Hymenobacter coccineus sp. nov., Hymenobacter lapidarius sp. nov. and Hymenobacter glacialis sp. nov., isolated from Antarctic soil.</title>
        <authorList>
            <person name="Sedlacek I."/>
            <person name="Kralova S."/>
            <person name="Kyrova K."/>
            <person name="Maslanova I."/>
            <person name="Stankova E."/>
            <person name="Vrbovska V."/>
            <person name="Nemec M."/>
            <person name="Bartak M."/>
            <person name="Svec P."/>
            <person name="Busse H.-J."/>
            <person name="Pantucek R."/>
        </authorList>
    </citation>
    <scope>NUCLEOTIDE SEQUENCE [LARGE SCALE GENOMIC DNA]</scope>
    <source>
        <strain evidence="2 3">CCM 8649</strain>
    </source>
</reference>
<evidence type="ECO:0000313" key="2">
    <source>
        <dbReference type="EMBL" id="OGX92294.1"/>
    </source>
</evidence>
<feature type="compositionally biased region" description="Pro residues" evidence="1">
    <location>
        <begin position="442"/>
        <end position="491"/>
    </location>
</feature>
<organism evidence="2 3">
    <name type="scientific">Hymenobacter coccineus</name>
    <dbReference type="NCBI Taxonomy" id="1908235"/>
    <lineage>
        <taxon>Bacteria</taxon>
        <taxon>Pseudomonadati</taxon>
        <taxon>Bacteroidota</taxon>
        <taxon>Cytophagia</taxon>
        <taxon>Cytophagales</taxon>
        <taxon>Hymenobacteraceae</taxon>
        <taxon>Hymenobacter</taxon>
    </lineage>
</organism>
<sequence length="580" mass="59206">MRNMALGSDGTAWLVGSYIGEARFGPLGPIGTGVAGTPHTFIAKYNERGNALLAMQCAASSLADVAVDAAGNAYVLGAFTGTVGFGLATFASQGVSDMVLIKYDQYGNIVWARAGNSLPGSTIMGSGLALDAANNVYVTGYLRGGANLGGSTAALASEGRQNLFVAKYSQRGDPLWARQGGGQHAECTGNAVGVDATGATYIAGTFSQTAAFGATTLVSENNSAYGGALLVKCSSTGEFLWAKSEGGPSDAVAFDVAVDDQGNSLITGMLSASQTGKAVFGPYTFQVGGSDGFLAKHDATGKLLWASQIGGGNTEYGTSVALDKAGNGYVAGVFSSSPSNWGPTAQISTDGQKNVFATKYNPQGGVVVAQREGACGSAYSPSIAVAASQDIYLAGSFIGTASFVATLFQSQGSGTDIFVARLGDLSTPSTPPNFPCSASAPVPTPPPAPTPPPTPAPTPPPTPVPTPAPTPTPPPAPTPAPAPSPAPAPPSVPVPAPLAPLMIPNIITPNGDGQNDYFKINNLVDKEWALIIYNRWGKQVYNAPAYEQEWNAEGLASGIYYYALRRATGSQYTGWVQVVR</sequence>
<dbReference type="Pfam" id="PF13585">
    <property type="entry name" value="CHU_C"/>
    <property type="match status" value="1"/>
</dbReference>
<protein>
    <recommendedName>
        <fullName evidence="4">Bulb-type lectin domain-containing protein</fullName>
    </recommendedName>
</protein>
<accession>A0A1G1TN44</accession>
<name>A0A1G1TN44_9BACT</name>
<proteinExistence type="predicted"/>
<evidence type="ECO:0000256" key="1">
    <source>
        <dbReference type="SAM" id="MobiDB-lite"/>
    </source>
</evidence>
<gene>
    <name evidence="2" type="ORF">BEN49_16435</name>
</gene>
<dbReference type="NCBIfam" id="TIGR04131">
    <property type="entry name" value="Bac_Flav_CTERM"/>
    <property type="match status" value="1"/>
</dbReference>
<dbReference type="Proteomes" id="UP000177506">
    <property type="component" value="Unassembled WGS sequence"/>
</dbReference>
<dbReference type="InterPro" id="IPR026341">
    <property type="entry name" value="T9SS_type_B"/>
</dbReference>
<dbReference type="PANTHER" id="PTHR35580:SF1">
    <property type="entry name" value="PHYTASE-LIKE DOMAIN-CONTAINING PROTEIN"/>
    <property type="match status" value="1"/>
</dbReference>
<dbReference type="SUPFAM" id="SSF101898">
    <property type="entry name" value="NHL repeat"/>
    <property type="match status" value="1"/>
</dbReference>
<evidence type="ECO:0008006" key="4">
    <source>
        <dbReference type="Google" id="ProtNLM"/>
    </source>
</evidence>
<dbReference type="InterPro" id="IPR052918">
    <property type="entry name" value="Motility_Chemotaxis_Reg"/>
</dbReference>